<evidence type="ECO:0000259" key="12">
    <source>
        <dbReference type="PROSITE" id="PS51721"/>
    </source>
</evidence>
<dbReference type="PANTHER" id="PTHR32120">
    <property type="entry name" value="SMALL RIBOSOMAL SUBUNIT BIOGENESIS GTPASE RSGA"/>
    <property type="match status" value="1"/>
</dbReference>
<dbReference type="InterPro" id="IPR004881">
    <property type="entry name" value="Ribosome_biogen_GTPase_RsgA"/>
</dbReference>
<dbReference type="InterPro" id="IPR027417">
    <property type="entry name" value="P-loop_NTPase"/>
</dbReference>
<dbReference type="CDD" id="cd01854">
    <property type="entry name" value="YjeQ_EngC"/>
    <property type="match status" value="1"/>
</dbReference>
<name>A0ABN6MXM8_9BACT</name>
<evidence type="ECO:0000256" key="7">
    <source>
        <dbReference type="ARBA" id="ARBA00022833"/>
    </source>
</evidence>
<evidence type="ECO:0000256" key="9">
    <source>
        <dbReference type="ARBA" id="ARBA00023134"/>
    </source>
</evidence>
<dbReference type="Gene3D" id="1.10.40.50">
    <property type="entry name" value="Probable gtpase engc, domain 3"/>
    <property type="match status" value="1"/>
</dbReference>
<proteinExistence type="inferred from homology"/>
<evidence type="ECO:0000256" key="1">
    <source>
        <dbReference type="ARBA" id="ARBA00022490"/>
    </source>
</evidence>
<feature type="domain" description="CP-type G" evidence="12">
    <location>
        <begin position="95"/>
        <end position="253"/>
    </location>
</feature>
<protein>
    <recommendedName>
        <fullName evidence="10">Small ribosomal subunit biogenesis GTPase RsgA</fullName>
        <ecNumber evidence="10">3.6.1.-</ecNumber>
    </recommendedName>
</protein>
<keyword evidence="8 10" id="KW-0694">RNA-binding</keyword>
<dbReference type="SUPFAM" id="SSF52540">
    <property type="entry name" value="P-loop containing nucleoside triphosphate hydrolases"/>
    <property type="match status" value="1"/>
</dbReference>
<keyword evidence="2 10" id="KW-0690">Ribosome biogenesis</keyword>
<dbReference type="InterPro" id="IPR010914">
    <property type="entry name" value="RsgA_GTPase_dom"/>
</dbReference>
<evidence type="ECO:0000313" key="14">
    <source>
        <dbReference type="Proteomes" id="UP001162891"/>
    </source>
</evidence>
<dbReference type="Proteomes" id="UP001162891">
    <property type="component" value="Chromosome"/>
</dbReference>
<keyword evidence="6 10" id="KW-0378">Hydrolase</keyword>
<feature type="binding site" evidence="10">
    <location>
        <position position="280"/>
    </location>
    <ligand>
        <name>Zn(2+)</name>
        <dbReference type="ChEBI" id="CHEBI:29105"/>
    </ligand>
</feature>
<dbReference type="PANTHER" id="PTHR32120:SF10">
    <property type="entry name" value="SMALL RIBOSOMAL SUBUNIT BIOGENESIS GTPASE RSGA"/>
    <property type="match status" value="1"/>
</dbReference>
<evidence type="ECO:0000256" key="4">
    <source>
        <dbReference type="ARBA" id="ARBA00022730"/>
    </source>
</evidence>
<feature type="binding site" evidence="10">
    <location>
        <position position="275"/>
    </location>
    <ligand>
        <name>Zn(2+)</name>
        <dbReference type="ChEBI" id="CHEBI:29105"/>
    </ligand>
</feature>
<keyword evidence="14" id="KW-1185">Reference proteome</keyword>
<comment type="subunit">
    <text evidence="10">Monomer. Associates with 30S ribosomal subunit, binds 16S rRNA.</text>
</comment>
<keyword evidence="3 10" id="KW-0479">Metal-binding</keyword>
<keyword evidence="5 10" id="KW-0547">Nucleotide-binding</keyword>
<keyword evidence="7 10" id="KW-0862">Zinc</keyword>
<keyword evidence="9 10" id="KW-0342">GTP-binding</keyword>
<dbReference type="EC" id="3.6.1.-" evidence="10"/>
<keyword evidence="1 10" id="KW-0963">Cytoplasm</keyword>
<dbReference type="NCBIfam" id="TIGR00157">
    <property type="entry name" value="ribosome small subunit-dependent GTPase A"/>
    <property type="match status" value="1"/>
</dbReference>
<keyword evidence="4 10" id="KW-0699">rRNA-binding</keyword>
<dbReference type="InterPro" id="IPR030378">
    <property type="entry name" value="G_CP_dom"/>
</dbReference>
<comment type="function">
    <text evidence="10">One of several proteins that assist in the late maturation steps of the functional core of the 30S ribosomal subunit. Helps release RbfA from mature subunits. May play a role in the assembly of ribosomal proteins into the subunit. Circularly permuted GTPase that catalyzes slow GTP hydrolysis, GTPase activity is stimulated by the 30S ribosomal subunit.</text>
</comment>
<accession>A0ABN6MXM8</accession>
<dbReference type="Gene3D" id="3.40.50.300">
    <property type="entry name" value="P-loop containing nucleotide triphosphate hydrolases"/>
    <property type="match status" value="1"/>
</dbReference>
<comment type="cofactor">
    <cofactor evidence="10">
        <name>Zn(2+)</name>
        <dbReference type="ChEBI" id="CHEBI:29105"/>
    </cofactor>
    <text evidence="10">Binds 1 zinc ion per subunit.</text>
</comment>
<reference evidence="14" key="1">
    <citation type="journal article" date="2022" name="Int. J. Syst. Evol. Microbiol.">
        <title>Anaeromyxobacter oryzae sp. nov., Anaeromyxobacter diazotrophicus sp. nov. and Anaeromyxobacter paludicola sp. nov., isolated from paddy soils.</title>
        <authorList>
            <person name="Itoh H."/>
            <person name="Xu Z."/>
            <person name="Mise K."/>
            <person name="Masuda Y."/>
            <person name="Ushijima N."/>
            <person name="Hayakawa C."/>
            <person name="Shiratori Y."/>
            <person name="Senoo K."/>
        </authorList>
    </citation>
    <scope>NUCLEOTIDE SEQUENCE [LARGE SCALE GENOMIC DNA]</scope>
    <source>
        <strain evidence="14">Red232</strain>
    </source>
</reference>
<dbReference type="RefSeq" id="WP_248354740.1">
    <property type="nucleotide sequence ID" value="NZ_AP025591.1"/>
</dbReference>
<feature type="domain" description="EngC GTPase" evidence="11">
    <location>
        <begin position="104"/>
        <end position="251"/>
    </location>
</feature>
<feature type="binding site" evidence="10">
    <location>
        <position position="288"/>
    </location>
    <ligand>
        <name>Zn(2+)</name>
        <dbReference type="ChEBI" id="CHEBI:29105"/>
    </ligand>
</feature>
<evidence type="ECO:0000259" key="11">
    <source>
        <dbReference type="PROSITE" id="PS50936"/>
    </source>
</evidence>
<gene>
    <name evidence="10 13" type="primary">rsgA</name>
    <name evidence="13" type="ORF">AMOR_46860</name>
</gene>
<organism evidence="13 14">
    <name type="scientific">Anaeromyxobacter oryzae</name>
    <dbReference type="NCBI Taxonomy" id="2918170"/>
    <lineage>
        <taxon>Bacteria</taxon>
        <taxon>Pseudomonadati</taxon>
        <taxon>Myxococcota</taxon>
        <taxon>Myxococcia</taxon>
        <taxon>Myxococcales</taxon>
        <taxon>Cystobacterineae</taxon>
        <taxon>Anaeromyxobacteraceae</taxon>
        <taxon>Anaeromyxobacter</taxon>
    </lineage>
</organism>
<feature type="binding site" evidence="10">
    <location>
        <begin position="195"/>
        <end position="203"/>
    </location>
    <ligand>
        <name>GTP</name>
        <dbReference type="ChEBI" id="CHEBI:37565"/>
    </ligand>
</feature>
<feature type="binding site" evidence="10">
    <location>
        <begin position="143"/>
        <end position="146"/>
    </location>
    <ligand>
        <name>GTP</name>
        <dbReference type="ChEBI" id="CHEBI:37565"/>
    </ligand>
</feature>
<evidence type="ECO:0000256" key="10">
    <source>
        <dbReference type="HAMAP-Rule" id="MF_01820"/>
    </source>
</evidence>
<comment type="subcellular location">
    <subcellularLocation>
        <location evidence="10">Cytoplasm</location>
    </subcellularLocation>
</comment>
<dbReference type="EMBL" id="AP025591">
    <property type="protein sequence ID" value="BDG05690.1"/>
    <property type="molecule type" value="Genomic_DNA"/>
</dbReference>
<dbReference type="Pfam" id="PF03193">
    <property type="entry name" value="RsgA_GTPase"/>
    <property type="match status" value="1"/>
</dbReference>
<dbReference type="HAMAP" id="MF_01820">
    <property type="entry name" value="GTPase_RsgA"/>
    <property type="match status" value="1"/>
</dbReference>
<evidence type="ECO:0000313" key="13">
    <source>
        <dbReference type="EMBL" id="BDG05690.1"/>
    </source>
</evidence>
<evidence type="ECO:0000256" key="8">
    <source>
        <dbReference type="ARBA" id="ARBA00022884"/>
    </source>
</evidence>
<comment type="similarity">
    <text evidence="10">Belongs to the TRAFAC class YlqF/YawG GTPase family. RsgA subfamily.</text>
</comment>
<evidence type="ECO:0000256" key="5">
    <source>
        <dbReference type="ARBA" id="ARBA00022741"/>
    </source>
</evidence>
<feature type="binding site" evidence="10">
    <location>
        <position position="282"/>
    </location>
    <ligand>
        <name>Zn(2+)</name>
        <dbReference type="ChEBI" id="CHEBI:29105"/>
    </ligand>
</feature>
<evidence type="ECO:0000256" key="2">
    <source>
        <dbReference type="ARBA" id="ARBA00022517"/>
    </source>
</evidence>
<sequence>MVHPELIGFGPFFSSQLSLEELQSSLVGRAVADRGRSLLVRFPDGDHPVVVPGRLRAEGALPVVGDFVVASPGPARTVTRVLERRTWLSRNAAGGATAEQVLAANVDVVFVVQGLDEGPNPRRLERTLAAVHAGGAEPVIVLTKPDRAEDLAAALAEARAAAPAVEVEVASGLTGEGVAVLAARLRPDRTGVLVGPSGAGKSTLTNALLGREAQRTAPVRASDDRGVHTTSARELFPVPGGGALVDGPGIRELRLWDASGLDATFEDLAAIAARCRFRDCSHGAEPGCAVREAIAGGRIDAARVESHRKLALELARQAERREGGAARAERERWKAVSKALRRLSRERGR</sequence>
<evidence type="ECO:0000256" key="3">
    <source>
        <dbReference type="ARBA" id="ARBA00022723"/>
    </source>
</evidence>
<evidence type="ECO:0000256" key="6">
    <source>
        <dbReference type="ARBA" id="ARBA00022801"/>
    </source>
</evidence>
<dbReference type="PROSITE" id="PS51721">
    <property type="entry name" value="G_CP"/>
    <property type="match status" value="1"/>
</dbReference>
<dbReference type="PROSITE" id="PS50936">
    <property type="entry name" value="ENGC_GTPASE"/>
    <property type="match status" value="1"/>
</dbReference>